<dbReference type="GO" id="GO:0000796">
    <property type="term" value="C:condensin complex"/>
    <property type="evidence" value="ECO:0007669"/>
    <property type="project" value="TreeGrafter"/>
</dbReference>
<accession>A0A0D2LIL1</accession>
<dbReference type="GO" id="GO:0000779">
    <property type="term" value="C:condensed chromosome, centromeric region"/>
    <property type="evidence" value="ECO:0007669"/>
    <property type="project" value="TreeGrafter"/>
</dbReference>
<gene>
    <name evidence="2" type="ORF">MNEG_16109</name>
</gene>
<dbReference type="STRING" id="145388.A0A0D2LIL1"/>
<dbReference type="OrthoDB" id="10263978at2759"/>
<dbReference type="RefSeq" id="XP_013890874.1">
    <property type="nucleotide sequence ID" value="XM_014035420.1"/>
</dbReference>
<dbReference type="KEGG" id="mng:MNEG_16109"/>
<dbReference type="PANTHER" id="PTHR14222">
    <property type="entry name" value="CONDENSIN"/>
    <property type="match status" value="1"/>
</dbReference>
<feature type="compositionally biased region" description="Gly residues" evidence="1">
    <location>
        <begin position="178"/>
        <end position="189"/>
    </location>
</feature>
<sequence length="225" mass="23014">MSSEHKFSTSAKLANEVLAGVADGLLPLEEAGEVLRDALTVLSCKEIKVTASRLATGDDEEAAAGGLNGPAGTGAEAAARARGRLVSAMMKRHLVESVVPVMVELRRLLGEARSPLMGDLMATFSALLKEYKGEVEEILVADKQLAREILYDIKQAELERQQAAAAAAAAKTPAAPPGQGGGGAAAERGGSGGMAAGGFGSPLPAGVLPVNPRCLRKVHSASCTF</sequence>
<evidence type="ECO:0000313" key="3">
    <source>
        <dbReference type="Proteomes" id="UP000054498"/>
    </source>
</evidence>
<proteinExistence type="predicted"/>
<dbReference type="GO" id="GO:0042393">
    <property type="term" value="F:histone binding"/>
    <property type="evidence" value="ECO:0007669"/>
    <property type="project" value="TreeGrafter"/>
</dbReference>
<dbReference type="Proteomes" id="UP000054498">
    <property type="component" value="Unassembled WGS sequence"/>
</dbReference>
<feature type="region of interest" description="Disordered" evidence="1">
    <location>
        <begin position="168"/>
        <end position="189"/>
    </location>
</feature>
<name>A0A0D2LIL1_9CHLO</name>
<protein>
    <submittedName>
        <fullName evidence="2">Condensin-2 complex subunit D3</fullName>
    </submittedName>
</protein>
<organism evidence="2 3">
    <name type="scientific">Monoraphidium neglectum</name>
    <dbReference type="NCBI Taxonomy" id="145388"/>
    <lineage>
        <taxon>Eukaryota</taxon>
        <taxon>Viridiplantae</taxon>
        <taxon>Chlorophyta</taxon>
        <taxon>core chlorophytes</taxon>
        <taxon>Chlorophyceae</taxon>
        <taxon>CS clade</taxon>
        <taxon>Sphaeropleales</taxon>
        <taxon>Selenastraceae</taxon>
        <taxon>Monoraphidium</taxon>
    </lineage>
</organism>
<dbReference type="AlphaFoldDB" id="A0A0D2LIL1"/>
<dbReference type="GO" id="GO:0007076">
    <property type="term" value="P:mitotic chromosome condensation"/>
    <property type="evidence" value="ECO:0007669"/>
    <property type="project" value="InterPro"/>
</dbReference>
<keyword evidence="3" id="KW-1185">Reference proteome</keyword>
<dbReference type="GeneID" id="25733836"/>
<reference evidence="2 3" key="1">
    <citation type="journal article" date="2013" name="BMC Genomics">
        <title>Reconstruction of the lipid metabolism for the microalga Monoraphidium neglectum from its genome sequence reveals characteristics suitable for biofuel production.</title>
        <authorList>
            <person name="Bogen C."/>
            <person name="Al-Dilaimi A."/>
            <person name="Albersmeier A."/>
            <person name="Wichmann J."/>
            <person name="Grundmann M."/>
            <person name="Rupp O."/>
            <person name="Lauersen K.J."/>
            <person name="Blifernez-Klassen O."/>
            <person name="Kalinowski J."/>
            <person name="Goesmann A."/>
            <person name="Mussgnug J.H."/>
            <person name="Kruse O."/>
        </authorList>
    </citation>
    <scope>NUCLEOTIDE SEQUENCE [LARGE SCALE GENOMIC DNA]</scope>
    <source>
        <strain evidence="2 3">SAG 48.87</strain>
    </source>
</reference>
<dbReference type="PANTHER" id="PTHR14222:SF1">
    <property type="entry name" value="CONDENSIN-2 COMPLEX SUBUNIT D3"/>
    <property type="match status" value="1"/>
</dbReference>
<dbReference type="InterPro" id="IPR026971">
    <property type="entry name" value="CND1/NCAPD3"/>
</dbReference>
<evidence type="ECO:0000256" key="1">
    <source>
        <dbReference type="SAM" id="MobiDB-lite"/>
    </source>
</evidence>
<dbReference type="GO" id="GO:0010032">
    <property type="term" value="P:meiotic chromosome condensation"/>
    <property type="evidence" value="ECO:0007669"/>
    <property type="project" value="TreeGrafter"/>
</dbReference>
<dbReference type="EMBL" id="KK106208">
    <property type="protein sequence ID" value="KIY91854.1"/>
    <property type="molecule type" value="Genomic_DNA"/>
</dbReference>
<evidence type="ECO:0000313" key="2">
    <source>
        <dbReference type="EMBL" id="KIY91854.1"/>
    </source>
</evidence>